<evidence type="ECO:0000313" key="2">
    <source>
        <dbReference type="EMBL" id="KAG8092148.1"/>
    </source>
</evidence>
<dbReference type="EMBL" id="JAAALK010000080">
    <property type="protein sequence ID" value="KAG8092148.1"/>
    <property type="molecule type" value="Genomic_DNA"/>
</dbReference>
<dbReference type="Proteomes" id="UP000729402">
    <property type="component" value="Unassembled WGS sequence"/>
</dbReference>
<evidence type="ECO:0000256" key="1">
    <source>
        <dbReference type="SAM" id="MobiDB-lite"/>
    </source>
</evidence>
<name>A0A8J5WN73_ZIZPA</name>
<gene>
    <name evidence="2" type="ORF">GUJ93_ZPchr0012g21677</name>
</gene>
<reference evidence="2" key="2">
    <citation type="submission" date="2021-02" db="EMBL/GenBank/DDBJ databases">
        <authorList>
            <person name="Kimball J.A."/>
            <person name="Haas M.W."/>
            <person name="Macchietto M."/>
            <person name="Kono T."/>
            <person name="Duquette J."/>
            <person name="Shao M."/>
        </authorList>
    </citation>
    <scope>NUCLEOTIDE SEQUENCE</scope>
    <source>
        <tissue evidence="2">Fresh leaf tissue</tissue>
    </source>
</reference>
<proteinExistence type="predicted"/>
<feature type="region of interest" description="Disordered" evidence="1">
    <location>
        <begin position="98"/>
        <end position="127"/>
    </location>
</feature>
<evidence type="ECO:0000313" key="3">
    <source>
        <dbReference type="Proteomes" id="UP000729402"/>
    </source>
</evidence>
<accession>A0A8J5WN73</accession>
<protein>
    <submittedName>
        <fullName evidence="2">Uncharacterized protein</fullName>
    </submittedName>
</protein>
<reference evidence="2" key="1">
    <citation type="journal article" date="2021" name="bioRxiv">
        <title>Whole Genome Assembly and Annotation of Northern Wild Rice, Zizania palustris L., Supports a Whole Genome Duplication in the Zizania Genus.</title>
        <authorList>
            <person name="Haas M."/>
            <person name="Kono T."/>
            <person name="Macchietto M."/>
            <person name="Millas R."/>
            <person name="McGilp L."/>
            <person name="Shao M."/>
            <person name="Duquette J."/>
            <person name="Hirsch C.N."/>
            <person name="Kimball J."/>
        </authorList>
    </citation>
    <scope>NUCLEOTIDE SEQUENCE</scope>
    <source>
        <tissue evidence="2">Fresh leaf tissue</tissue>
    </source>
</reference>
<organism evidence="2 3">
    <name type="scientific">Zizania palustris</name>
    <name type="common">Northern wild rice</name>
    <dbReference type="NCBI Taxonomy" id="103762"/>
    <lineage>
        <taxon>Eukaryota</taxon>
        <taxon>Viridiplantae</taxon>
        <taxon>Streptophyta</taxon>
        <taxon>Embryophyta</taxon>
        <taxon>Tracheophyta</taxon>
        <taxon>Spermatophyta</taxon>
        <taxon>Magnoliopsida</taxon>
        <taxon>Liliopsida</taxon>
        <taxon>Poales</taxon>
        <taxon>Poaceae</taxon>
        <taxon>BOP clade</taxon>
        <taxon>Oryzoideae</taxon>
        <taxon>Oryzeae</taxon>
        <taxon>Zizaniinae</taxon>
        <taxon>Zizania</taxon>
    </lineage>
</organism>
<keyword evidence="3" id="KW-1185">Reference proteome</keyword>
<sequence>MFIAPTRYLLVDAGQEAPVPLLHASSSLSLSLSTAEPRPVSPHASPPVAHAAGGQHRRHGACVLPLIPRSTGGRPSLLSLSLSFSLSLSLFCAAAPRARPGGHVWRGDGADGPIPPGSASARVELKE</sequence>
<comment type="caution">
    <text evidence="2">The sequence shown here is derived from an EMBL/GenBank/DDBJ whole genome shotgun (WGS) entry which is preliminary data.</text>
</comment>
<feature type="compositionally biased region" description="Low complexity" evidence="1">
    <location>
        <begin position="41"/>
        <end position="52"/>
    </location>
</feature>
<feature type="region of interest" description="Disordered" evidence="1">
    <location>
        <begin position="32"/>
        <end position="54"/>
    </location>
</feature>
<dbReference type="AlphaFoldDB" id="A0A8J5WN73"/>